<sequence>MSKGEKRKGGKEEGGKREEDENDSMKCVVHTGRRPPNAAHQNETEPLLSTKLAER</sequence>
<evidence type="ECO:0000313" key="3">
    <source>
        <dbReference type="Proteomes" id="UP001196413"/>
    </source>
</evidence>
<reference evidence="2" key="1">
    <citation type="submission" date="2021-06" db="EMBL/GenBank/DDBJ databases">
        <title>Parelaphostrongylus tenuis whole genome reference sequence.</title>
        <authorList>
            <person name="Garwood T.J."/>
            <person name="Larsen P.A."/>
            <person name="Fountain-Jones N.M."/>
            <person name="Garbe J.R."/>
            <person name="Macchietto M.G."/>
            <person name="Kania S.A."/>
            <person name="Gerhold R.W."/>
            <person name="Richards J.E."/>
            <person name="Wolf T.M."/>
        </authorList>
    </citation>
    <scope>NUCLEOTIDE SEQUENCE</scope>
    <source>
        <strain evidence="2">MNPRO001-30</strain>
        <tissue evidence="2">Meninges</tissue>
    </source>
</reference>
<evidence type="ECO:0000313" key="2">
    <source>
        <dbReference type="EMBL" id="KAJ1359807.1"/>
    </source>
</evidence>
<evidence type="ECO:0000256" key="1">
    <source>
        <dbReference type="SAM" id="MobiDB-lite"/>
    </source>
</evidence>
<organism evidence="2 3">
    <name type="scientific">Parelaphostrongylus tenuis</name>
    <name type="common">Meningeal worm</name>
    <dbReference type="NCBI Taxonomy" id="148309"/>
    <lineage>
        <taxon>Eukaryota</taxon>
        <taxon>Metazoa</taxon>
        <taxon>Ecdysozoa</taxon>
        <taxon>Nematoda</taxon>
        <taxon>Chromadorea</taxon>
        <taxon>Rhabditida</taxon>
        <taxon>Rhabditina</taxon>
        <taxon>Rhabditomorpha</taxon>
        <taxon>Strongyloidea</taxon>
        <taxon>Metastrongylidae</taxon>
        <taxon>Parelaphostrongylus</taxon>
    </lineage>
</organism>
<name>A0AAD5MJT4_PARTN</name>
<proteinExistence type="predicted"/>
<dbReference type="AlphaFoldDB" id="A0AAD5MJT4"/>
<dbReference type="EMBL" id="JAHQIW010003706">
    <property type="protein sequence ID" value="KAJ1359807.1"/>
    <property type="molecule type" value="Genomic_DNA"/>
</dbReference>
<gene>
    <name evidence="2" type="ORF">KIN20_018608</name>
</gene>
<accession>A0AAD5MJT4</accession>
<protein>
    <submittedName>
        <fullName evidence="2">Uncharacterized protein</fullName>
    </submittedName>
</protein>
<comment type="caution">
    <text evidence="2">The sequence shown here is derived from an EMBL/GenBank/DDBJ whole genome shotgun (WGS) entry which is preliminary data.</text>
</comment>
<feature type="region of interest" description="Disordered" evidence="1">
    <location>
        <begin position="1"/>
        <end position="55"/>
    </location>
</feature>
<keyword evidence="3" id="KW-1185">Reference proteome</keyword>
<feature type="compositionally biased region" description="Basic and acidic residues" evidence="1">
    <location>
        <begin position="10"/>
        <end position="19"/>
    </location>
</feature>
<dbReference type="Proteomes" id="UP001196413">
    <property type="component" value="Unassembled WGS sequence"/>
</dbReference>